<feature type="domain" description="Serine aminopeptidase S33" evidence="1">
    <location>
        <begin position="35"/>
        <end position="139"/>
    </location>
</feature>
<proteinExistence type="predicted"/>
<dbReference type="InterPro" id="IPR029058">
    <property type="entry name" value="AB_hydrolase_fold"/>
</dbReference>
<dbReference type="Proteomes" id="UP000619078">
    <property type="component" value="Unassembled WGS sequence"/>
</dbReference>
<comment type="caution">
    <text evidence="2">The sequence shown here is derived from an EMBL/GenBank/DDBJ whole genome shotgun (WGS) entry which is preliminary data.</text>
</comment>
<evidence type="ECO:0000313" key="2">
    <source>
        <dbReference type="EMBL" id="MBD1393133.1"/>
    </source>
</evidence>
<organism evidence="2 3">
    <name type="scientific">Mucilaginibacter glaciei</name>
    <dbReference type="NCBI Taxonomy" id="2772109"/>
    <lineage>
        <taxon>Bacteria</taxon>
        <taxon>Pseudomonadati</taxon>
        <taxon>Bacteroidota</taxon>
        <taxon>Sphingobacteriia</taxon>
        <taxon>Sphingobacteriales</taxon>
        <taxon>Sphingobacteriaceae</taxon>
        <taxon>Mucilaginibacter</taxon>
    </lineage>
</organism>
<dbReference type="AlphaFoldDB" id="A0A926NWJ4"/>
<dbReference type="InterPro" id="IPR053145">
    <property type="entry name" value="AB_hydrolase_Est10"/>
</dbReference>
<evidence type="ECO:0000259" key="1">
    <source>
        <dbReference type="Pfam" id="PF12146"/>
    </source>
</evidence>
<keyword evidence="2" id="KW-0378">Hydrolase</keyword>
<evidence type="ECO:0000313" key="3">
    <source>
        <dbReference type="Proteomes" id="UP000619078"/>
    </source>
</evidence>
<dbReference type="Pfam" id="PF12146">
    <property type="entry name" value="Hydrolase_4"/>
    <property type="match status" value="1"/>
</dbReference>
<dbReference type="Gene3D" id="3.40.50.1820">
    <property type="entry name" value="alpha/beta hydrolase"/>
    <property type="match status" value="1"/>
</dbReference>
<dbReference type="EMBL" id="JACWMX010000003">
    <property type="protein sequence ID" value="MBD1393133.1"/>
    <property type="molecule type" value="Genomic_DNA"/>
</dbReference>
<dbReference type="SUPFAM" id="SSF53474">
    <property type="entry name" value="alpha/beta-Hydrolases"/>
    <property type="match status" value="1"/>
</dbReference>
<dbReference type="PANTHER" id="PTHR43265">
    <property type="entry name" value="ESTERASE ESTD"/>
    <property type="match status" value="1"/>
</dbReference>
<name>A0A926NWJ4_9SPHI</name>
<gene>
    <name evidence="2" type="ORF">IDJ76_08485</name>
</gene>
<dbReference type="InterPro" id="IPR022742">
    <property type="entry name" value="Hydrolase_4"/>
</dbReference>
<reference evidence="2" key="1">
    <citation type="submission" date="2020-09" db="EMBL/GenBank/DDBJ databases">
        <title>Novel species of Mucilaginibacter isolated from a glacier on the Tibetan Plateau.</title>
        <authorList>
            <person name="Liu Q."/>
            <person name="Xin Y.-H."/>
        </authorList>
    </citation>
    <scope>NUCLEOTIDE SEQUENCE</scope>
    <source>
        <strain evidence="2">ZB1P21</strain>
    </source>
</reference>
<dbReference type="GO" id="GO:0052689">
    <property type="term" value="F:carboxylic ester hydrolase activity"/>
    <property type="evidence" value="ECO:0007669"/>
    <property type="project" value="TreeGrafter"/>
</dbReference>
<protein>
    <submittedName>
        <fullName evidence="2">Alpha/beta fold hydrolase</fullName>
    </submittedName>
</protein>
<sequence>MPKGVSGKVPVVLIIAGSGPTDRDGNNNMGSLSGNTYKMLANELGKSGIASLRYDKRMIGQSISSTKTKELRFDDYVDDAVGLINLLNDDQRFSKVIVLGHSEGSLVGMLSCRDQPVKAFISVAGAGQSADKIMTEQMKSQPKYIADNFKTMLDSLKKGKFTPSIDPKIYAIAGPDMQPYLASWFRYDPTREIKKIKLPMLILQGTTDIQVTVADAEKLKKAAPSDAKLVIIPGMNHVLKEAPADRALNGATYTQPSLPLKPELVSSIVDFVKGLK</sequence>
<keyword evidence="3" id="KW-1185">Reference proteome</keyword>
<accession>A0A926NWJ4</accession>
<dbReference type="PANTHER" id="PTHR43265:SF1">
    <property type="entry name" value="ESTERASE ESTD"/>
    <property type="match status" value="1"/>
</dbReference>